<feature type="compositionally biased region" description="Pro residues" evidence="1">
    <location>
        <begin position="60"/>
        <end position="76"/>
    </location>
</feature>
<protein>
    <submittedName>
        <fullName evidence="2">DUF3108 domain-containing protein</fullName>
    </submittedName>
</protein>
<proteinExistence type="predicted"/>
<feature type="compositionally biased region" description="Low complexity" evidence="1">
    <location>
        <begin position="80"/>
        <end position="91"/>
    </location>
</feature>
<dbReference type="AlphaFoldDB" id="A0A9X1YL90"/>
<name>A0A9X1YL90_9BURK</name>
<accession>A0A9X1YL90</accession>
<dbReference type="InterPro" id="IPR021457">
    <property type="entry name" value="DUF3108"/>
</dbReference>
<dbReference type="RefSeq" id="WP_275684420.1">
    <property type="nucleotide sequence ID" value="NZ_JAJLJH010000008.1"/>
</dbReference>
<sequence length="412" mass="44970">MRSPWRESRRRRAAWFALIVAVLLVHALFGLRVLSGVIGWNTSKRPKAIEVTFSKRVQPTAPPPATAPAPTPPAPRPRASRVARASSAPVPASAPEPAQPPASAVATASTEALPDAAGSAEPDMLQRAQMQRAAIQDAMRRAAQAAAAAASASEAASAAAVAGPGRPPFDWPPATRLTYTLTGERGEGVHIYGKSTVEWRREGSRYEVDFNVHISPLIDQHMYSNGTLGPDGLSPQHYDESFSFLFATPRTRHIEFGDSDVTLNNGNRVIKLPQTQDGASQFVQFVWMFYNHPEWLTPGHVVQIPLALPNNLRRWHYQVLGTEHLDLAFGAIDAVHLKPLLDGPRRPNEYPFDIWTAPSLQYLPVQILVKVDDHTWALLALDDLPMQAAGERPAPPPPKVQAFPPPPPVGER</sequence>
<evidence type="ECO:0000256" key="1">
    <source>
        <dbReference type="SAM" id="MobiDB-lite"/>
    </source>
</evidence>
<comment type="caution">
    <text evidence="2">The sequence shown here is derived from an EMBL/GenBank/DDBJ whole genome shotgun (WGS) entry which is preliminary data.</text>
</comment>
<gene>
    <name evidence="2" type="ORF">LPC04_21945</name>
</gene>
<reference evidence="2" key="1">
    <citation type="submission" date="2021-11" db="EMBL/GenBank/DDBJ databases">
        <title>BS-T2-15 a new species belonging to the Comamonadaceae family isolated from the soil of a French oak forest.</title>
        <authorList>
            <person name="Mieszkin S."/>
            <person name="Alain K."/>
        </authorList>
    </citation>
    <scope>NUCLEOTIDE SEQUENCE</scope>
    <source>
        <strain evidence="2">BS-T2-15</strain>
    </source>
</reference>
<evidence type="ECO:0000313" key="2">
    <source>
        <dbReference type="EMBL" id="MCK9688379.1"/>
    </source>
</evidence>
<organism evidence="2 3">
    <name type="scientific">Scleromatobacter humisilvae</name>
    <dbReference type="NCBI Taxonomy" id="2897159"/>
    <lineage>
        <taxon>Bacteria</taxon>
        <taxon>Pseudomonadati</taxon>
        <taxon>Pseudomonadota</taxon>
        <taxon>Betaproteobacteria</taxon>
        <taxon>Burkholderiales</taxon>
        <taxon>Sphaerotilaceae</taxon>
        <taxon>Scleromatobacter</taxon>
    </lineage>
</organism>
<feature type="region of interest" description="Disordered" evidence="1">
    <location>
        <begin position="387"/>
        <end position="412"/>
    </location>
</feature>
<evidence type="ECO:0000313" key="3">
    <source>
        <dbReference type="Proteomes" id="UP001139353"/>
    </source>
</evidence>
<dbReference type="Pfam" id="PF11306">
    <property type="entry name" value="DUF3108"/>
    <property type="match status" value="1"/>
</dbReference>
<feature type="compositionally biased region" description="Pro residues" evidence="1">
    <location>
        <begin position="393"/>
        <end position="412"/>
    </location>
</feature>
<keyword evidence="3" id="KW-1185">Reference proteome</keyword>
<feature type="region of interest" description="Disordered" evidence="1">
    <location>
        <begin position="55"/>
        <end position="132"/>
    </location>
</feature>
<dbReference type="EMBL" id="JAJLJH010000008">
    <property type="protein sequence ID" value="MCK9688379.1"/>
    <property type="molecule type" value="Genomic_DNA"/>
</dbReference>
<dbReference type="Proteomes" id="UP001139353">
    <property type="component" value="Unassembled WGS sequence"/>
</dbReference>